<gene>
    <name evidence="2" type="ORF">GA0070214_11125</name>
</gene>
<keyword evidence="1" id="KW-1133">Transmembrane helix</keyword>
<name>A0A1C4Z1B3_9ACTN</name>
<dbReference type="RefSeq" id="WP_244167852.1">
    <property type="nucleotide sequence ID" value="NZ_FMCS01000011.1"/>
</dbReference>
<feature type="transmembrane region" description="Helical" evidence="1">
    <location>
        <begin position="208"/>
        <end position="233"/>
    </location>
</feature>
<feature type="transmembrane region" description="Helical" evidence="1">
    <location>
        <begin position="147"/>
        <end position="170"/>
    </location>
</feature>
<evidence type="ECO:0000256" key="1">
    <source>
        <dbReference type="SAM" id="Phobius"/>
    </source>
</evidence>
<proteinExistence type="predicted"/>
<keyword evidence="1" id="KW-0472">Membrane</keyword>
<organism evidence="2 3">
    <name type="scientific">Micromonospora chaiyaphumensis</name>
    <dbReference type="NCBI Taxonomy" id="307119"/>
    <lineage>
        <taxon>Bacteria</taxon>
        <taxon>Bacillati</taxon>
        <taxon>Actinomycetota</taxon>
        <taxon>Actinomycetes</taxon>
        <taxon>Micromonosporales</taxon>
        <taxon>Micromonosporaceae</taxon>
        <taxon>Micromonospora</taxon>
    </lineage>
</organism>
<dbReference type="EMBL" id="FMCS01000011">
    <property type="protein sequence ID" value="SCF26743.1"/>
    <property type="molecule type" value="Genomic_DNA"/>
</dbReference>
<sequence length="324" mass="34002">MVTRRLAGLLLRTAARRWPVELRAELIREWEAELHVLAEGGERRRMLRFAASLAAGRAGGPVVDRTVLHRRLRHTARVLLLAPPACVAVVVLAAVVMNLAYAVLDVRLTWATAVQLPLWSGLTAGAGALLALLVTRAARRTVRTGPLPTALGVVLPIALTLTVVLAAFAGRGEQGLPGTVPGLLLWLALLVPALWGAGTLASRGRTRLAWAVGVLGALVAADAAVVLAVVSAIPAPPVGPVADGLPPDTVDRVSAPLWLLTCWTDSSLGLPRPTAWERFLITDRVLVEPVFYLACTPYAVAYAVAAARPAPATEPAPEPVPAPA</sequence>
<keyword evidence="1" id="KW-0812">Transmembrane</keyword>
<feature type="transmembrane region" description="Helical" evidence="1">
    <location>
        <begin position="116"/>
        <end position="135"/>
    </location>
</feature>
<dbReference type="Proteomes" id="UP000199629">
    <property type="component" value="Unassembled WGS sequence"/>
</dbReference>
<keyword evidence="3" id="KW-1185">Reference proteome</keyword>
<dbReference type="AlphaFoldDB" id="A0A1C4Z1B3"/>
<feature type="transmembrane region" description="Helical" evidence="1">
    <location>
        <begin position="78"/>
        <end position="104"/>
    </location>
</feature>
<protein>
    <submittedName>
        <fullName evidence="2">Uncharacterized protein</fullName>
    </submittedName>
</protein>
<feature type="transmembrane region" description="Helical" evidence="1">
    <location>
        <begin position="182"/>
        <end position="201"/>
    </location>
</feature>
<evidence type="ECO:0000313" key="3">
    <source>
        <dbReference type="Proteomes" id="UP000199629"/>
    </source>
</evidence>
<accession>A0A1C4Z1B3</accession>
<reference evidence="3" key="1">
    <citation type="submission" date="2016-06" db="EMBL/GenBank/DDBJ databases">
        <authorList>
            <person name="Varghese N."/>
            <person name="Submissions Spin"/>
        </authorList>
    </citation>
    <scope>NUCLEOTIDE SEQUENCE [LARGE SCALE GENOMIC DNA]</scope>
    <source>
        <strain evidence="3">DSM 45246</strain>
    </source>
</reference>
<evidence type="ECO:0000313" key="2">
    <source>
        <dbReference type="EMBL" id="SCF26743.1"/>
    </source>
</evidence>